<dbReference type="PATRIC" id="fig|1423740.3.peg.68"/>
<dbReference type="STRING" id="1423740.FC36_GL000064"/>
<protein>
    <recommendedName>
        <fullName evidence="4">Integral membrane protein</fullName>
    </recommendedName>
</protein>
<accession>A0A0R1TJS4</accession>
<proteinExistence type="predicted"/>
<feature type="transmembrane region" description="Helical" evidence="1">
    <location>
        <begin position="114"/>
        <end position="141"/>
    </location>
</feature>
<keyword evidence="1" id="KW-1133">Transmembrane helix</keyword>
<name>A0A0R1TJS4_9LACO</name>
<dbReference type="AlphaFoldDB" id="A0A0R1TJS4"/>
<evidence type="ECO:0008006" key="4">
    <source>
        <dbReference type="Google" id="ProtNLM"/>
    </source>
</evidence>
<evidence type="ECO:0000313" key="2">
    <source>
        <dbReference type="EMBL" id="KRL80228.1"/>
    </source>
</evidence>
<dbReference type="EMBL" id="AZFH01000067">
    <property type="protein sequence ID" value="KRL80228.1"/>
    <property type="molecule type" value="Genomic_DNA"/>
</dbReference>
<gene>
    <name evidence="2" type="ORF">FC36_GL000064</name>
</gene>
<reference evidence="2 3" key="1">
    <citation type="journal article" date="2015" name="Genome Announc.">
        <title>Expanding the biotechnology potential of lactobacilli through comparative genomics of 213 strains and associated genera.</title>
        <authorList>
            <person name="Sun Z."/>
            <person name="Harris H.M."/>
            <person name="McCann A."/>
            <person name="Guo C."/>
            <person name="Argimon S."/>
            <person name="Zhang W."/>
            <person name="Yang X."/>
            <person name="Jeffery I.B."/>
            <person name="Cooney J.C."/>
            <person name="Kagawa T.F."/>
            <person name="Liu W."/>
            <person name="Song Y."/>
            <person name="Salvetti E."/>
            <person name="Wrobel A."/>
            <person name="Rasinkangas P."/>
            <person name="Parkhill J."/>
            <person name="Rea M.C."/>
            <person name="O'Sullivan O."/>
            <person name="Ritari J."/>
            <person name="Douillard F.P."/>
            <person name="Paul Ross R."/>
            <person name="Yang R."/>
            <person name="Briner A.E."/>
            <person name="Felis G.E."/>
            <person name="de Vos W.M."/>
            <person name="Barrangou R."/>
            <person name="Klaenhammer T.R."/>
            <person name="Caufield P.W."/>
            <person name="Cui Y."/>
            <person name="Zhang H."/>
            <person name="O'Toole P.W."/>
        </authorList>
    </citation>
    <scope>NUCLEOTIDE SEQUENCE [LARGE SCALE GENOMIC DNA]</scope>
    <source>
        <strain evidence="2 3">DSM 15833</strain>
    </source>
</reference>
<feature type="transmembrane region" description="Helical" evidence="1">
    <location>
        <begin position="153"/>
        <end position="172"/>
    </location>
</feature>
<keyword evidence="1" id="KW-0812">Transmembrane</keyword>
<dbReference type="Pfam" id="PF22564">
    <property type="entry name" value="HAAS"/>
    <property type="match status" value="1"/>
</dbReference>
<evidence type="ECO:0000256" key="1">
    <source>
        <dbReference type="SAM" id="Phobius"/>
    </source>
</evidence>
<dbReference type="RefSeq" id="WP_023860363.1">
    <property type="nucleotide sequence ID" value="NZ_AZFH01000067.1"/>
</dbReference>
<evidence type="ECO:0000313" key="3">
    <source>
        <dbReference type="Proteomes" id="UP000051048"/>
    </source>
</evidence>
<feature type="transmembrane region" description="Helical" evidence="1">
    <location>
        <begin position="87"/>
        <end position="108"/>
    </location>
</feature>
<dbReference type="OrthoDB" id="2242293at2"/>
<comment type="caution">
    <text evidence="2">The sequence shown here is derived from an EMBL/GenBank/DDBJ whole genome shotgun (WGS) entry which is preliminary data.</text>
</comment>
<sequence length="203" mass="22535">MMMGKARYLVELEKCLVSLNSEERDDVLEYYSELIADAGLTDEAEISARFGEPQILAEKIMTDYDVNNPSKTSTRSEITTKIGKHRLLKWTLIVLAIIVCSPAIVGIIGGGVGLFFGVTIAILGILLALIIAVVVTFYIGVSLLFSQTAVGTFYLGLAFLCLGFFILASYGLKWLVSLLSRGWRRFRRKRYLRQQAQKVKGGK</sequence>
<keyword evidence="1" id="KW-0472">Membrane</keyword>
<dbReference type="Proteomes" id="UP000051048">
    <property type="component" value="Unassembled WGS sequence"/>
</dbReference>
<organism evidence="2 3">
    <name type="scientific">Ligilactobacillus equi DSM 15833 = JCM 10991</name>
    <dbReference type="NCBI Taxonomy" id="1423740"/>
    <lineage>
        <taxon>Bacteria</taxon>
        <taxon>Bacillati</taxon>
        <taxon>Bacillota</taxon>
        <taxon>Bacilli</taxon>
        <taxon>Lactobacillales</taxon>
        <taxon>Lactobacillaceae</taxon>
        <taxon>Ligilactobacillus</taxon>
    </lineage>
</organism>